<evidence type="ECO:0000313" key="3">
    <source>
        <dbReference type="Proteomes" id="UP001302321"/>
    </source>
</evidence>
<comment type="caution">
    <text evidence="2">The sequence shown here is derived from an EMBL/GenBank/DDBJ whole genome shotgun (WGS) entry which is preliminary data.</text>
</comment>
<name>A0AAN6VXW6_9PEZI</name>
<dbReference type="EMBL" id="MU866767">
    <property type="protein sequence ID" value="KAK4170787.1"/>
    <property type="molecule type" value="Genomic_DNA"/>
</dbReference>
<keyword evidence="1" id="KW-0732">Signal</keyword>
<keyword evidence="3" id="KW-1185">Reference proteome</keyword>
<reference evidence="2" key="2">
    <citation type="submission" date="2023-05" db="EMBL/GenBank/DDBJ databases">
        <authorList>
            <consortium name="Lawrence Berkeley National Laboratory"/>
            <person name="Steindorff A."/>
            <person name="Hensen N."/>
            <person name="Bonometti L."/>
            <person name="Westerberg I."/>
            <person name="Brannstrom I.O."/>
            <person name="Guillou S."/>
            <person name="Cros-Aarteil S."/>
            <person name="Calhoun S."/>
            <person name="Haridas S."/>
            <person name="Kuo A."/>
            <person name="Mondo S."/>
            <person name="Pangilinan J."/>
            <person name="Riley R."/>
            <person name="Labutti K."/>
            <person name="Andreopoulos B."/>
            <person name="Lipzen A."/>
            <person name="Chen C."/>
            <person name="Yanf M."/>
            <person name="Daum C."/>
            <person name="Ng V."/>
            <person name="Clum A."/>
            <person name="Ohm R."/>
            <person name="Martin F."/>
            <person name="Silar P."/>
            <person name="Natvig D."/>
            <person name="Lalanne C."/>
            <person name="Gautier V."/>
            <person name="Ament-Velasquez S.L."/>
            <person name="Kruys A."/>
            <person name="Hutchinson M.I."/>
            <person name="Powell A.J."/>
            <person name="Barry K."/>
            <person name="Miller A.N."/>
            <person name="Grigoriev I.V."/>
            <person name="Debuchy R."/>
            <person name="Gladieux P."/>
            <person name="Thoren M.H."/>
            <person name="Johannesson H."/>
        </authorList>
    </citation>
    <scope>NUCLEOTIDE SEQUENCE</scope>
    <source>
        <strain evidence="2">CBS 892.96</strain>
    </source>
</reference>
<organism evidence="2 3">
    <name type="scientific">Triangularia setosa</name>
    <dbReference type="NCBI Taxonomy" id="2587417"/>
    <lineage>
        <taxon>Eukaryota</taxon>
        <taxon>Fungi</taxon>
        <taxon>Dikarya</taxon>
        <taxon>Ascomycota</taxon>
        <taxon>Pezizomycotina</taxon>
        <taxon>Sordariomycetes</taxon>
        <taxon>Sordariomycetidae</taxon>
        <taxon>Sordariales</taxon>
        <taxon>Podosporaceae</taxon>
        <taxon>Triangularia</taxon>
    </lineage>
</organism>
<feature type="signal peptide" evidence="1">
    <location>
        <begin position="1"/>
        <end position="15"/>
    </location>
</feature>
<evidence type="ECO:0000313" key="2">
    <source>
        <dbReference type="EMBL" id="KAK4170787.1"/>
    </source>
</evidence>
<sequence length="113" mass="12638">MGSVIISAFLRISTAASISIIAMQSTVFSCQQSNVHCRPNHLSNARHGQGGFYQHSGGRKDDLCFQSLLPPKRGGWLLGETNPRGWDPMSHWSHHVLDQRILKHGIRVEHKQS</sequence>
<evidence type="ECO:0000256" key="1">
    <source>
        <dbReference type="SAM" id="SignalP"/>
    </source>
</evidence>
<reference evidence="2" key="1">
    <citation type="journal article" date="2023" name="Mol. Phylogenet. Evol.">
        <title>Genome-scale phylogeny and comparative genomics of the fungal order Sordariales.</title>
        <authorList>
            <person name="Hensen N."/>
            <person name="Bonometti L."/>
            <person name="Westerberg I."/>
            <person name="Brannstrom I.O."/>
            <person name="Guillou S."/>
            <person name="Cros-Aarteil S."/>
            <person name="Calhoun S."/>
            <person name="Haridas S."/>
            <person name="Kuo A."/>
            <person name="Mondo S."/>
            <person name="Pangilinan J."/>
            <person name="Riley R."/>
            <person name="LaButti K."/>
            <person name="Andreopoulos B."/>
            <person name="Lipzen A."/>
            <person name="Chen C."/>
            <person name="Yan M."/>
            <person name="Daum C."/>
            <person name="Ng V."/>
            <person name="Clum A."/>
            <person name="Steindorff A."/>
            <person name="Ohm R.A."/>
            <person name="Martin F."/>
            <person name="Silar P."/>
            <person name="Natvig D.O."/>
            <person name="Lalanne C."/>
            <person name="Gautier V."/>
            <person name="Ament-Velasquez S.L."/>
            <person name="Kruys A."/>
            <person name="Hutchinson M.I."/>
            <person name="Powell A.J."/>
            <person name="Barry K."/>
            <person name="Miller A.N."/>
            <person name="Grigoriev I.V."/>
            <person name="Debuchy R."/>
            <person name="Gladieux P."/>
            <person name="Hiltunen Thoren M."/>
            <person name="Johannesson H."/>
        </authorList>
    </citation>
    <scope>NUCLEOTIDE SEQUENCE</scope>
    <source>
        <strain evidence="2">CBS 892.96</strain>
    </source>
</reference>
<gene>
    <name evidence="2" type="ORF">QBC36DRAFT_341291</name>
</gene>
<proteinExistence type="predicted"/>
<dbReference type="Proteomes" id="UP001302321">
    <property type="component" value="Unassembled WGS sequence"/>
</dbReference>
<protein>
    <recommendedName>
        <fullName evidence="4">Secreted protein</fullName>
    </recommendedName>
</protein>
<evidence type="ECO:0008006" key="4">
    <source>
        <dbReference type="Google" id="ProtNLM"/>
    </source>
</evidence>
<accession>A0AAN6VXW6</accession>
<feature type="chain" id="PRO_5042903366" description="Secreted protein" evidence="1">
    <location>
        <begin position="16"/>
        <end position="113"/>
    </location>
</feature>
<dbReference type="AlphaFoldDB" id="A0AAN6VXW6"/>